<proteinExistence type="predicted"/>
<feature type="compositionally biased region" description="Basic and acidic residues" evidence="1">
    <location>
        <begin position="35"/>
        <end position="44"/>
    </location>
</feature>
<feature type="region of interest" description="Disordered" evidence="1">
    <location>
        <begin position="1"/>
        <end position="54"/>
    </location>
</feature>
<evidence type="ECO:0000256" key="1">
    <source>
        <dbReference type="SAM" id="MobiDB-lite"/>
    </source>
</evidence>
<accession>A0A644XR30</accession>
<dbReference type="AlphaFoldDB" id="A0A644XR30"/>
<comment type="caution">
    <text evidence="2">The sequence shown here is derived from an EMBL/GenBank/DDBJ whole genome shotgun (WGS) entry which is preliminary data.</text>
</comment>
<feature type="compositionally biased region" description="Basic and acidic residues" evidence="1">
    <location>
        <begin position="1"/>
        <end position="21"/>
    </location>
</feature>
<organism evidence="2">
    <name type="scientific">bioreactor metagenome</name>
    <dbReference type="NCBI Taxonomy" id="1076179"/>
    <lineage>
        <taxon>unclassified sequences</taxon>
        <taxon>metagenomes</taxon>
        <taxon>ecological metagenomes</taxon>
    </lineage>
</organism>
<protein>
    <submittedName>
        <fullName evidence="2">Uncharacterized protein</fullName>
    </submittedName>
</protein>
<feature type="region of interest" description="Disordered" evidence="1">
    <location>
        <begin position="91"/>
        <end position="115"/>
    </location>
</feature>
<evidence type="ECO:0000313" key="2">
    <source>
        <dbReference type="EMBL" id="MPM18231.1"/>
    </source>
</evidence>
<dbReference type="EMBL" id="VSSQ01002943">
    <property type="protein sequence ID" value="MPM18231.1"/>
    <property type="molecule type" value="Genomic_DNA"/>
</dbReference>
<gene>
    <name evidence="2" type="ORF">SDC9_64637</name>
</gene>
<name>A0A644XR30_9ZZZZ</name>
<reference evidence="2" key="1">
    <citation type="submission" date="2019-08" db="EMBL/GenBank/DDBJ databases">
        <authorList>
            <person name="Kucharzyk K."/>
            <person name="Murdoch R.W."/>
            <person name="Higgins S."/>
            <person name="Loffler F."/>
        </authorList>
    </citation>
    <scope>NUCLEOTIDE SEQUENCE</scope>
</reference>
<sequence length="115" mass="12302">MKEGKNGFPEDFRRRLKEPGRAHASPENQLPPGGDEDHGIHPRLEAVAGDDPSGIAVEKSDEIGKSGQPFPVLFQGHVLLPEGHLVSAEKCRPGVDAPGGEPVHRIHGPAAYHRG</sequence>